<evidence type="ECO:0000259" key="5">
    <source>
        <dbReference type="PROSITE" id="PS50931"/>
    </source>
</evidence>
<dbReference type="InterPro" id="IPR036388">
    <property type="entry name" value="WH-like_DNA-bd_sf"/>
</dbReference>
<dbReference type="RefSeq" id="WP_187742828.1">
    <property type="nucleotide sequence ID" value="NZ_CP060825.1"/>
</dbReference>
<evidence type="ECO:0000256" key="2">
    <source>
        <dbReference type="ARBA" id="ARBA00023015"/>
    </source>
</evidence>
<dbReference type="KEGG" id="sgj:IAG43_24395"/>
<organism evidence="6 7">
    <name type="scientific">Streptomyces genisteinicus</name>
    <dbReference type="NCBI Taxonomy" id="2768068"/>
    <lineage>
        <taxon>Bacteria</taxon>
        <taxon>Bacillati</taxon>
        <taxon>Actinomycetota</taxon>
        <taxon>Actinomycetes</taxon>
        <taxon>Kitasatosporales</taxon>
        <taxon>Streptomycetaceae</taxon>
        <taxon>Streptomyces</taxon>
    </lineage>
</organism>
<evidence type="ECO:0000313" key="6">
    <source>
        <dbReference type="EMBL" id="QNP65764.1"/>
    </source>
</evidence>
<dbReference type="GO" id="GO:0003700">
    <property type="term" value="F:DNA-binding transcription factor activity"/>
    <property type="evidence" value="ECO:0007669"/>
    <property type="project" value="InterPro"/>
</dbReference>
<dbReference type="GO" id="GO:0003677">
    <property type="term" value="F:DNA binding"/>
    <property type="evidence" value="ECO:0007669"/>
    <property type="project" value="UniProtKB-KW"/>
</dbReference>
<dbReference type="PANTHER" id="PTHR30346:SF29">
    <property type="entry name" value="LYSR SUBSTRATE-BINDING"/>
    <property type="match status" value="1"/>
</dbReference>
<keyword evidence="4" id="KW-0804">Transcription</keyword>
<dbReference type="SUPFAM" id="SSF46785">
    <property type="entry name" value="Winged helix' DNA-binding domain"/>
    <property type="match status" value="1"/>
</dbReference>
<proteinExistence type="inferred from homology"/>
<feature type="domain" description="HTH lysR-type" evidence="5">
    <location>
        <begin position="2"/>
        <end position="59"/>
    </location>
</feature>
<evidence type="ECO:0000313" key="7">
    <source>
        <dbReference type="Proteomes" id="UP000516230"/>
    </source>
</evidence>
<sequence length="309" mass="33269">MLDVRRLRILHHLATYGTVAATADVLHLTAPAVSQQLSVLEREAGVPVVEKSGRTLRLTPAGELLVAHAEVILADLAAAESDLQALKGGRHGLIRVAAFASAARTLFPEVYRLLAEQTDQQARTLTVHLVEQEPDPAMEALKRRQVDVVLAHSYSVLPRNFPDNSRQEVLLEDPVLLCLPAAQARRMELEPGQPADLTRLAGEAWLTPGPESSCYQMIQRTCGVAGFVPEIRVRSSDFSVLLSLVAAGAGVALVPRLAIGEQQGISVHPLTAPVTRTVFTVIRTGTARRPDVHTLSALLRQAAATASTR</sequence>
<gene>
    <name evidence="6" type="ORF">IAG43_24395</name>
</gene>
<keyword evidence="3" id="KW-0238">DNA-binding</keyword>
<dbReference type="SUPFAM" id="SSF53850">
    <property type="entry name" value="Periplasmic binding protein-like II"/>
    <property type="match status" value="1"/>
</dbReference>
<dbReference type="Proteomes" id="UP000516230">
    <property type="component" value="Chromosome"/>
</dbReference>
<dbReference type="Gene3D" id="1.10.10.10">
    <property type="entry name" value="Winged helix-like DNA-binding domain superfamily/Winged helix DNA-binding domain"/>
    <property type="match status" value="1"/>
</dbReference>
<protein>
    <submittedName>
        <fullName evidence="6">LysR family transcriptional regulator</fullName>
    </submittedName>
</protein>
<evidence type="ECO:0000256" key="4">
    <source>
        <dbReference type="ARBA" id="ARBA00023163"/>
    </source>
</evidence>
<dbReference type="Pfam" id="PF03466">
    <property type="entry name" value="LysR_substrate"/>
    <property type="match status" value="1"/>
</dbReference>
<dbReference type="GO" id="GO:0032993">
    <property type="term" value="C:protein-DNA complex"/>
    <property type="evidence" value="ECO:0007669"/>
    <property type="project" value="TreeGrafter"/>
</dbReference>
<dbReference type="InterPro" id="IPR005119">
    <property type="entry name" value="LysR_subst-bd"/>
</dbReference>
<accession>A0A7H0HYZ8</accession>
<name>A0A7H0HYZ8_9ACTN</name>
<evidence type="ECO:0000256" key="1">
    <source>
        <dbReference type="ARBA" id="ARBA00009437"/>
    </source>
</evidence>
<keyword evidence="7" id="KW-1185">Reference proteome</keyword>
<dbReference type="InterPro" id="IPR036390">
    <property type="entry name" value="WH_DNA-bd_sf"/>
</dbReference>
<reference evidence="6 7" key="1">
    <citation type="submission" date="2020-08" db="EMBL/GenBank/DDBJ databases">
        <title>A novel species.</title>
        <authorList>
            <person name="Gao J."/>
        </authorList>
    </citation>
    <scope>NUCLEOTIDE SEQUENCE [LARGE SCALE GENOMIC DNA]</scope>
    <source>
        <strain evidence="6 7">CRPJ-33</strain>
    </source>
</reference>
<dbReference type="Pfam" id="PF00126">
    <property type="entry name" value="HTH_1"/>
    <property type="match status" value="1"/>
</dbReference>
<dbReference type="InterPro" id="IPR000847">
    <property type="entry name" value="LysR_HTH_N"/>
</dbReference>
<dbReference type="PROSITE" id="PS50931">
    <property type="entry name" value="HTH_LYSR"/>
    <property type="match status" value="1"/>
</dbReference>
<keyword evidence="2" id="KW-0805">Transcription regulation</keyword>
<dbReference type="PANTHER" id="PTHR30346">
    <property type="entry name" value="TRANSCRIPTIONAL DUAL REGULATOR HCAR-RELATED"/>
    <property type="match status" value="1"/>
</dbReference>
<evidence type="ECO:0000256" key="3">
    <source>
        <dbReference type="ARBA" id="ARBA00023125"/>
    </source>
</evidence>
<dbReference type="AlphaFoldDB" id="A0A7H0HYZ8"/>
<comment type="similarity">
    <text evidence="1">Belongs to the LysR transcriptional regulatory family.</text>
</comment>
<dbReference type="Gene3D" id="3.40.190.10">
    <property type="entry name" value="Periplasmic binding protein-like II"/>
    <property type="match status" value="2"/>
</dbReference>
<dbReference type="EMBL" id="CP060825">
    <property type="protein sequence ID" value="QNP65764.1"/>
    <property type="molecule type" value="Genomic_DNA"/>
</dbReference>